<dbReference type="OrthoDB" id="2245989at2759"/>
<dbReference type="STRING" id="1522189.A0A316VV91"/>
<protein>
    <submittedName>
        <fullName evidence="1">Uncharacterized protein</fullName>
    </submittedName>
</protein>
<sequence length="68" mass="7937">MCISGNTGEAEPAFIVIGTDTTAEFGWEVSPWFLEKWHIILDTNILMYTNFWRKQRGLHALVWPGRQR</sequence>
<dbReference type="AlphaFoldDB" id="A0A316VV91"/>
<organism evidence="1 2">
    <name type="scientific">Ceraceosorus guamensis</name>
    <dbReference type="NCBI Taxonomy" id="1522189"/>
    <lineage>
        <taxon>Eukaryota</taxon>
        <taxon>Fungi</taxon>
        <taxon>Dikarya</taxon>
        <taxon>Basidiomycota</taxon>
        <taxon>Ustilaginomycotina</taxon>
        <taxon>Exobasidiomycetes</taxon>
        <taxon>Ceraceosorales</taxon>
        <taxon>Ceraceosoraceae</taxon>
        <taxon>Ceraceosorus</taxon>
    </lineage>
</organism>
<dbReference type="RefSeq" id="XP_025368707.1">
    <property type="nucleotide sequence ID" value="XM_025514225.1"/>
</dbReference>
<evidence type="ECO:0000313" key="1">
    <source>
        <dbReference type="EMBL" id="PWN41547.1"/>
    </source>
</evidence>
<accession>A0A316VV91</accession>
<proteinExistence type="predicted"/>
<dbReference type="GeneID" id="37036095"/>
<evidence type="ECO:0000313" key="2">
    <source>
        <dbReference type="Proteomes" id="UP000245783"/>
    </source>
</evidence>
<gene>
    <name evidence="1" type="ORF">IE81DRAFT_324406</name>
</gene>
<dbReference type="InParanoid" id="A0A316VV91"/>
<dbReference type="EMBL" id="KZ819391">
    <property type="protein sequence ID" value="PWN41547.1"/>
    <property type="molecule type" value="Genomic_DNA"/>
</dbReference>
<dbReference type="Proteomes" id="UP000245783">
    <property type="component" value="Unassembled WGS sequence"/>
</dbReference>
<keyword evidence="2" id="KW-1185">Reference proteome</keyword>
<name>A0A316VV91_9BASI</name>
<reference evidence="1 2" key="1">
    <citation type="journal article" date="2018" name="Mol. Biol. Evol.">
        <title>Broad Genomic Sampling Reveals a Smut Pathogenic Ancestry of the Fungal Clade Ustilaginomycotina.</title>
        <authorList>
            <person name="Kijpornyongpan T."/>
            <person name="Mondo S.J."/>
            <person name="Barry K."/>
            <person name="Sandor L."/>
            <person name="Lee J."/>
            <person name="Lipzen A."/>
            <person name="Pangilinan J."/>
            <person name="LaButti K."/>
            <person name="Hainaut M."/>
            <person name="Henrissat B."/>
            <person name="Grigoriev I.V."/>
            <person name="Spatafora J.W."/>
            <person name="Aime M.C."/>
        </authorList>
    </citation>
    <scope>NUCLEOTIDE SEQUENCE [LARGE SCALE GENOMIC DNA]</scope>
    <source>
        <strain evidence="1 2">MCA 4658</strain>
    </source>
</reference>